<keyword evidence="1" id="KW-0812">Transmembrane</keyword>
<organism evidence="2 3">
    <name type="scientific">Prevotella intermedia</name>
    <dbReference type="NCBI Taxonomy" id="28131"/>
    <lineage>
        <taxon>Bacteria</taxon>
        <taxon>Pseudomonadati</taxon>
        <taxon>Bacteroidota</taxon>
        <taxon>Bacteroidia</taxon>
        <taxon>Bacteroidales</taxon>
        <taxon>Prevotellaceae</taxon>
        <taxon>Prevotella</taxon>
    </lineage>
</organism>
<evidence type="ECO:0000313" key="3">
    <source>
        <dbReference type="Proteomes" id="UP000217431"/>
    </source>
</evidence>
<sequence length="155" mass="17271">MQIDDINNLVQKYLDGETTTAEEQQLRSFFAQDPLLVPNELKPLCALFRWESVERCKEGTEKFVPTAETHTTKQRKRLPSWIIAAVSTAAAVVVTMFVVRLNTTQTGDYAFVNGEQITNKEVVQREAEAALDMVSADGNEDFNALSLIGGTTDEE</sequence>
<dbReference type="Proteomes" id="UP000217431">
    <property type="component" value="Chromosome II"/>
</dbReference>
<dbReference type="EMBL" id="AP014598">
    <property type="protein sequence ID" value="BAU19123.1"/>
    <property type="molecule type" value="Genomic_DNA"/>
</dbReference>
<feature type="transmembrane region" description="Helical" evidence="1">
    <location>
        <begin position="81"/>
        <end position="99"/>
    </location>
</feature>
<proteinExistence type="predicted"/>
<dbReference type="RefSeq" id="WP_096409133.1">
    <property type="nucleotide sequence ID" value="NZ_AP014598.1"/>
</dbReference>
<dbReference type="STRING" id="28131.BWX40_10495"/>
<reference evidence="2 3" key="1">
    <citation type="journal article" date="2016" name="DNA Res.">
        <title>The complete genome sequencing of Prevotella intermedia strain OMA14 and a subsequent fine-scale, intra-species genomic comparison reveal an unusual amplification of conjugative and mobile transposons and identify a novel Prevotella-lineage-specific repeat.</title>
        <authorList>
            <person name="Naito M."/>
            <person name="Ogura Y."/>
            <person name="Itoh T."/>
            <person name="Shoji M."/>
            <person name="Okamoto M."/>
            <person name="Hayashi T."/>
            <person name="Nakayama K."/>
        </authorList>
    </citation>
    <scope>NUCLEOTIDE SEQUENCE [LARGE SCALE GENOMIC DNA]</scope>
    <source>
        <strain evidence="2 3">OMA14</strain>
    </source>
</reference>
<keyword evidence="1" id="KW-1133">Transmembrane helix</keyword>
<accession>A0A0S3UNU5</accession>
<dbReference type="AlphaFoldDB" id="A0A0S3UNU5"/>
<evidence type="ECO:0000313" key="2">
    <source>
        <dbReference type="EMBL" id="BAU19123.1"/>
    </source>
</evidence>
<protein>
    <submittedName>
        <fullName evidence="2">Uncharacterized protein</fullName>
    </submittedName>
</protein>
<evidence type="ECO:0000256" key="1">
    <source>
        <dbReference type="SAM" id="Phobius"/>
    </source>
</evidence>
<gene>
    <name evidence="2" type="ORF">PIOMA14_II_0619</name>
</gene>
<keyword evidence="1" id="KW-0472">Membrane</keyword>
<name>A0A0S3UNU5_PREIN</name>